<comment type="subunit">
    <text evidence="2">Homodimer.</text>
</comment>
<dbReference type="Pfam" id="PF13411">
    <property type="entry name" value="MerR_1"/>
    <property type="match status" value="1"/>
</dbReference>
<dbReference type="PANTHER" id="PTHR30204">
    <property type="entry name" value="REDOX-CYCLING DRUG-SENSING TRANSCRIPTIONAL ACTIVATOR SOXR"/>
    <property type="match status" value="1"/>
</dbReference>
<dbReference type="RefSeq" id="WP_206559496.1">
    <property type="nucleotide sequence ID" value="NZ_JAFKCZ010000004.1"/>
</dbReference>
<comment type="caution">
    <text evidence="14">The sequence shown here is derived from an EMBL/GenBank/DDBJ whole genome shotgun (WGS) entry which is preliminary data.</text>
</comment>
<dbReference type="PRINTS" id="PR00040">
    <property type="entry name" value="HTHMERR"/>
</dbReference>
<sequence length="139" mass="15719">MNISQAARQSGLSAKTIRYYEQIGLVIPAARADNGYRQYQESDLEELLFLSRARQVGFDLGECRQLLELLRDHGRHSAHARELVLEKGRQVRRRIEELQAMQRQLDDMARRCNGDEGPECAILDDLSGTTCPGAGHKPL</sequence>
<keyword evidence="5" id="KW-0479">Metal-binding</keyword>
<dbReference type="Gene3D" id="1.10.1660.10">
    <property type="match status" value="1"/>
</dbReference>
<dbReference type="PROSITE" id="PS50937">
    <property type="entry name" value="HTH_MERR_2"/>
    <property type="match status" value="1"/>
</dbReference>
<organism evidence="14 15">
    <name type="scientific">Parahaliea mediterranea</name>
    <dbReference type="NCBI Taxonomy" id="651086"/>
    <lineage>
        <taxon>Bacteria</taxon>
        <taxon>Pseudomonadati</taxon>
        <taxon>Pseudomonadota</taxon>
        <taxon>Gammaproteobacteria</taxon>
        <taxon>Cellvibrionales</taxon>
        <taxon>Halieaceae</taxon>
        <taxon>Parahaliea</taxon>
    </lineage>
</organism>
<dbReference type="InterPro" id="IPR000551">
    <property type="entry name" value="MerR-type_HTH_dom"/>
</dbReference>
<dbReference type="GO" id="GO:0003677">
    <property type="term" value="F:DNA binding"/>
    <property type="evidence" value="ECO:0007669"/>
    <property type="project" value="UniProtKB-KW"/>
</dbReference>
<dbReference type="InterPro" id="IPR011789">
    <property type="entry name" value="CueR"/>
</dbReference>
<dbReference type="InterPro" id="IPR009061">
    <property type="entry name" value="DNA-bd_dom_put_sf"/>
</dbReference>
<evidence type="ECO:0000259" key="13">
    <source>
        <dbReference type="PROSITE" id="PS50937"/>
    </source>
</evidence>
<dbReference type="Proteomes" id="UP000664303">
    <property type="component" value="Unassembled WGS sequence"/>
</dbReference>
<dbReference type="GO" id="GO:0005507">
    <property type="term" value="F:copper ion binding"/>
    <property type="evidence" value="ECO:0007669"/>
    <property type="project" value="InterPro"/>
</dbReference>
<dbReference type="PROSITE" id="PS00552">
    <property type="entry name" value="HTH_MERR_1"/>
    <property type="match status" value="1"/>
</dbReference>
<evidence type="ECO:0000256" key="8">
    <source>
        <dbReference type="ARBA" id="ARBA00023125"/>
    </source>
</evidence>
<comment type="subcellular location">
    <subcellularLocation>
        <location evidence="1">Cytoplasm</location>
    </subcellularLocation>
</comment>
<evidence type="ECO:0000256" key="12">
    <source>
        <dbReference type="ARBA" id="ARBA00032335"/>
    </source>
</evidence>
<dbReference type="SUPFAM" id="SSF46955">
    <property type="entry name" value="Putative DNA-binding domain"/>
    <property type="match status" value="1"/>
</dbReference>
<name>A0A939DD80_9GAMM</name>
<keyword evidence="8" id="KW-0238">DNA-binding</keyword>
<keyword evidence="6" id="KW-0186">Copper</keyword>
<keyword evidence="15" id="KW-1185">Reference proteome</keyword>
<proteinExistence type="predicted"/>
<evidence type="ECO:0000256" key="5">
    <source>
        <dbReference type="ARBA" id="ARBA00022723"/>
    </source>
</evidence>
<dbReference type="GO" id="GO:0005737">
    <property type="term" value="C:cytoplasm"/>
    <property type="evidence" value="ECO:0007669"/>
    <property type="project" value="UniProtKB-SubCell"/>
</dbReference>
<evidence type="ECO:0000256" key="10">
    <source>
        <dbReference type="ARBA" id="ARBA00023163"/>
    </source>
</evidence>
<protein>
    <recommendedName>
        <fullName evidence="3">HTH-type transcriptional regulator CueR</fullName>
    </recommendedName>
    <alternativeName>
        <fullName evidence="12">Copper efflux regulator</fullName>
    </alternativeName>
    <alternativeName>
        <fullName evidence="11">Copper export regulator</fullName>
    </alternativeName>
</protein>
<dbReference type="InterPro" id="IPR047057">
    <property type="entry name" value="MerR_fam"/>
</dbReference>
<evidence type="ECO:0000256" key="9">
    <source>
        <dbReference type="ARBA" id="ARBA00023159"/>
    </source>
</evidence>
<feature type="domain" description="HTH merR-type" evidence="13">
    <location>
        <begin position="1"/>
        <end position="69"/>
    </location>
</feature>
<dbReference type="SMART" id="SM00422">
    <property type="entry name" value="HTH_MERR"/>
    <property type="match status" value="1"/>
</dbReference>
<evidence type="ECO:0000313" key="14">
    <source>
        <dbReference type="EMBL" id="MBN7796048.1"/>
    </source>
</evidence>
<keyword evidence="10" id="KW-0804">Transcription</keyword>
<dbReference type="AlphaFoldDB" id="A0A939DD80"/>
<keyword evidence="7" id="KW-0805">Transcription regulation</keyword>
<dbReference type="PANTHER" id="PTHR30204:SF16">
    <property type="entry name" value="HTH-TYPE TRANSCRIPTIONAL REGULATOR CUER"/>
    <property type="match status" value="1"/>
</dbReference>
<reference evidence="14" key="1">
    <citation type="submission" date="2021-02" db="EMBL/GenBank/DDBJ databases">
        <title>PHA producing bacteria isolated from coastal sediment in Guangdong, Shenzhen.</title>
        <authorList>
            <person name="Zheng W."/>
            <person name="Yu S."/>
            <person name="Huang Y."/>
        </authorList>
    </citation>
    <scope>NUCLEOTIDE SEQUENCE</scope>
    <source>
        <strain evidence="14">TN14-10</strain>
    </source>
</reference>
<dbReference type="GO" id="GO:0003700">
    <property type="term" value="F:DNA-binding transcription factor activity"/>
    <property type="evidence" value="ECO:0007669"/>
    <property type="project" value="InterPro"/>
</dbReference>
<evidence type="ECO:0000256" key="1">
    <source>
        <dbReference type="ARBA" id="ARBA00004496"/>
    </source>
</evidence>
<accession>A0A939DD80</accession>
<dbReference type="NCBIfam" id="TIGR02044">
    <property type="entry name" value="CueR"/>
    <property type="match status" value="1"/>
</dbReference>
<keyword evidence="4" id="KW-0963">Cytoplasm</keyword>
<evidence type="ECO:0000256" key="6">
    <source>
        <dbReference type="ARBA" id="ARBA00023008"/>
    </source>
</evidence>
<evidence type="ECO:0000313" key="15">
    <source>
        <dbReference type="Proteomes" id="UP000664303"/>
    </source>
</evidence>
<gene>
    <name evidence="14" type="primary">cueR</name>
    <name evidence="14" type="ORF">JYP50_05585</name>
</gene>
<evidence type="ECO:0000256" key="7">
    <source>
        <dbReference type="ARBA" id="ARBA00023015"/>
    </source>
</evidence>
<dbReference type="EMBL" id="JAFKCZ010000004">
    <property type="protein sequence ID" value="MBN7796048.1"/>
    <property type="molecule type" value="Genomic_DNA"/>
</dbReference>
<evidence type="ECO:0000256" key="11">
    <source>
        <dbReference type="ARBA" id="ARBA00031472"/>
    </source>
</evidence>
<keyword evidence="9" id="KW-0010">Activator</keyword>
<dbReference type="GO" id="GO:0045893">
    <property type="term" value="P:positive regulation of DNA-templated transcription"/>
    <property type="evidence" value="ECO:0007669"/>
    <property type="project" value="InterPro"/>
</dbReference>
<evidence type="ECO:0000256" key="2">
    <source>
        <dbReference type="ARBA" id="ARBA00011738"/>
    </source>
</evidence>
<evidence type="ECO:0000256" key="3">
    <source>
        <dbReference type="ARBA" id="ARBA00017250"/>
    </source>
</evidence>
<evidence type="ECO:0000256" key="4">
    <source>
        <dbReference type="ARBA" id="ARBA00022490"/>
    </source>
</evidence>